<reference evidence="3 4" key="1">
    <citation type="journal article" date="2015" name="Stand. Genomic Sci.">
        <title>Genomic Encyclopedia of Bacterial and Archaeal Type Strains, Phase III: the genomes of soil and plant-associated and newly described type strains.</title>
        <authorList>
            <person name="Whitman W.B."/>
            <person name="Woyke T."/>
            <person name="Klenk H.P."/>
            <person name="Zhou Y."/>
            <person name="Lilburn T.G."/>
            <person name="Beck B.J."/>
            <person name="De Vos P."/>
            <person name="Vandamme P."/>
            <person name="Eisen J.A."/>
            <person name="Garrity G."/>
            <person name="Hugenholtz P."/>
            <person name="Kyrpides N.C."/>
        </authorList>
    </citation>
    <scope>NUCLEOTIDE SEQUENCE [LARGE SCALE GENOMIC DNA]</scope>
    <source>
        <strain evidence="3 4">CGMCC 1.10116</strain>
    </source>
</reference>
<dbReference type="InterPro" id="IPR052529">
    <property type="entry name" value="Bact_Transport_Assoc"/>
</dbReference>
<proteinExistence type="predicted"/>
<accession>A0A562QHD0</accession>
<sequence>MTTRSNPIDEKDRIVSLDLMRGLALLGILLANSMHFQFGLFLVPDIHDYYPLGALDRAAEIFIQLFAQASFYTLFSFLFGYGMAFLKERLEQRELRFGVVYWRRILILLVVGYLHGLFIWDGDILFVYALTSFILFFFLKLKERGLLIWSLLLLLLMASSIATPEDESTTLIGEQLYQYSIEEKEALSSGSYADVVSFRMDADPLGMGMIGDIIITSTAMVSVLGMFLLGAFVARKKWLEDIPRHRALIKRIWWVTLLVGFPSKLAFVIQGTYQSEMLHTTVGGPFVAMFYASSIALIASSDKGKKLLQPLAYVGRLSLTNYLMQSIVFTTLFYGYGIGLFDRIGYFAGILLVFAFFFIQVIASKWWLKHYRMGPFEWVWRAGTYLNVPKLRR</sequence>
<comment type="caution">
    <text evidence="3">The sequence shown here is derived from an EMBL/GenBank/DDBJ whole genome shotgun (WGS) entry which is preliminary data.</text>
</comment>
<evidence type="ECO:0000313" key="3">
    <source>
        <dbReference type="EMBL" id="TWI56157.1"/>
    </source>
</evidence>
<dbReference type="AlphaFoldDB" id="A0A562QHD0"/>
<keyword evidence="4" id="KW-1185">Reference proteome</keyword>
<feature type="transmembrane region" description="Helical" evidence="1">
    <location>
        <begin position="252"/>
        <end position="271"/>
    </location>
</feature>
<dbReference type="RefSeq" id="WP_144450342.1">
    <property type="nucleotide sequence ID" value="NZ_VLKZ01000005.1"/>
</dbReference>
<keyword evidence="1" id="KW-1133">Transmembrane helix</keyword>
<dbReference type="OrthoDB" id="9807744at2"/>
<evidence type="ECO:0000313" key="4">
    <source>
        <dbReference type="Proteomes" id="UP000315711"/>
    </source>
</evidence>
<dbReference type="InterPro" id="IPR007349">
    <property type="entry name" value="DUF418"/>
</dbReference>
<dbReference type="EMBL" id="VLKZ01000005">
    <property type="protein sequence ID" value="TWI56157.1"/>
    <property type="molecule type" value="Genomic_DNA"/>
</dbReference>
<feature type="domain" description="DUF418" evidence="2">
    <location>
        <begin position="234"/>
        <end position="386"/>
    </location>
</feature>
<organism evidence="3 4">
    <name type="scientific">Halalkalibacter nanhaiisediminis</name>
    <dbReference type="NCBI Taxonomy" id="688079"/>
    <lineage>
        <taxon>Bacteria</taxon>
        <taxon>Bacillati</taxon>
        <taxon>Bacillota</taxon>
        <taxon>Bacilli</taxon>
        <taxon>Bacillales</taxon>
        <taxon>Bacillaceae</taxon>
        <taxon>Halalkalibacter</taxon>
    </lineage>
</organism>
<keyword evidence="1" id="KW-0472">Membrane</keyword>
<feature type="transmembrane region" description="Helical" evidence="1">
    <location>
        <begin position="277"/>
        <end position="299"/>
    </location>
</feature>
<dbReference type="PANTHER" id="PTHR30590">
    <property type="entry name" value="INNER MEMBRANE PROTEIN"/>
    <property type="match status" value="1"/>
</dbReference>
<dbReference type="Pfam" id="PF04235">
    <property type="entry name" value="DUF418"/>
    <property type="match status" value="1"/>
</dbReference>
<dbReference type="PANTHER" id="PTHR30590:SF2">
    <property type="entry name" value="INNER MEMBRANE PROTEIN"/>
    <property type="match status" value="1"/>
</dbReference>
<name>A0A562QHD0_9BACI</name>
<protein>
    <recommendedName>
        <fullName evidence="2">DUF418 domain-containing protein</fullName>
    </recommendedName>
</protein>
<feature type="transmembrane region" description="Helical" evidence="1">
    <location>
        <begin position="124"/>
        <end position="139"/>
    </location>
</feature>
<feature type="transmembrane region" description="Helical" evidence="1">
    <location>
        <begin position="146"/>
        <end position="163"/>
    </location>
</feature>
<feature type="transmembrane region" description="Helical" evidence="1">
    <location>
        <begin position="213"/>
        <end position="232"/>
    </location>
</feature>
<feature type="transmembrane region" description="Helical" evidence="1">
    <location>
        <begin position="61"/>
        <end position="86"/>
    </location>
</feature>
<dbReference type="Proteomes" id="UP000315711">
    <property type="component" value="Unassembled WGS sequence"/>
</dbReference>
<gene>
    <name evidence="3" type="ORF">IQ10_02047</name>
</gene>
<evidence type="ECO:0000256" key="1">
    <source>
        <dbReference type="SAM" id="Phobius"/>
    </source>
</evidence>
<keyword evidence="1" id="KW-0812">Transmembrane</keyword>
<evidence type="ECO:0000259" key="2">
    <source>
        <dbReference type="Pfam" id="PF04235"/>
    </source>
</evidence>
<feature type="transmembrane region" description="Helical" evidence="1">
    <location>
        <begin position="98"/>
        <end position="118"/>
    </location>
</feature>
<feature type="transmembrane region" description="Helical" evidence="1">
    <location>
        <begin position="319"/>
        <end position="338"/>
    </location>
</feature>
<feature type="transmembrane region" description="Helical" evidence="1">
    <location>
        <begin position="21"/>
        <end position="41"/>
    </location>
</feature>
<feature type="transmembrane region" description="Helical" evidence="1">
    <location>
        <begin position="344"/>
        <end position="363"/>
    </location>
</feature>